<organism evidence="2">
    <name type="scientific">Aspergillus niger</name>
    <dbReference type="NCBI Taxonomy" id="5061"/>
    <lineage>
        <taxon>Eukaryota</taxon>
        <taxon>Fungi</taxon>
        <taxon>Dikarya</taxon>
        <taxon>Ascomycota</taxon>
        <taxon>Pezizomycotina</taxon>
        <taxon>Eurotiomycetes</taxon>
        <taxon>Eurotiomycetidae</taxon>
        <taxon>Eurotiales</taxon>
        <taxon>Aspergillaceae</taxon>
        <taxon>Aspergillus</taxon>
        <taxon>Aspergillus subgen. Circumdati</taxon>
    </lineage>
</organism>
<reference evidence="2" key="1">
    <citation type="submission" date="2025-02" db="EMBL/GenBank/DDBJ databases">
        <authorList>
            <consortium name="NCBI Genome Project"/>
        </authorList>
    </citation>
    <scope>NUCLEOTIDE SEQUENCE</scope>
</reference>
<dbReference type="RefSeq" id="XP_059602282.1">
    <property type="nucleotide sequence ID" value="XM_059744112.1"/>
</dbReference>
<sequence length="97" mass="10539">MRNHPPGINHPLPRHIPRMEEYDAVGGEEKVGEYEDDGGNSGDLNGDERGGRDSSPGDLLDRGVDGVDEVFGFVGVVLRRGVAALCRCRCRSYMLPA</sequence>
<dbReference type="AlphaFoldDB" id="A0AAJ8BRZ4"/>
<dbReference type="GeneID" id="84592932"/>
<evidence type="ECO:0000313" key="2">
    <source>
        <dbReference type="RefSeq" id="XP_059602282.1"/>
    </source>
</evidence>
<dbReference type="KEGG" id="ang:An14g02220"/>
<reference evidence="2" key="2">
    <citation type="submission" date="2025-08" db="UniProtKB">
        <authorList>
            <consortium name="RefSeq"/>
        </authorList>
    </citation>
    <scope>IDENTIFICATION</scope>
</reference>
<feature type="region of interest" description="Disordered" evidence="1">
    <location>
        <begin position="1"/>
        <end position="61"/>
    </location>
</feature>
<accession>A0AAJ8BRZ4</accession>
<evidence type="ECO:0000256" key="1">
    <source>
        <dbReference type="SAM" id="MobiDB-lite"/>
    </source>
</evidence>
<dbReference type="VEuPathDB" id="FungiDB:An14g02220"/>
<protein>
    <submittedName>
        <fullName evidence="2">Uncharacterized protein</fullName>
    </submittedName>
</protein>
<proteinExistence type="predicted"/>
<feature type="compositionally biased region" description="Basic and acidic residues" evidence="1">
    <location>
        <begin position="17"/>
        <end position="33"/>
    </location>
</feature>
<gene>
    <name evidence="2" type="ORF">An14g02220</name>
</gene>
<name>A0AAJ8BRZ4_ASPNG</name>